<evidence type="ECO:0000313" key="12">
    <source>
        <dbReference type="Proteomes" id="UP000504635"/>
    </source>
</evidence>
<feature type="region of interest" description="Disordered" evidence="10">
    <location>
        <begin position="167"/>
        <end position="199"/>
    </location>
</feature>
<dbReference type="RefSeq" id="XP_030754430.1">
    <property type="nucleotide sequence ID" value="XM_030898570.1"/>
</dbReference>
<feature type="region of interest" description="Disordered" evidence="10">
    <location>
        <begin position="591"/>
        <end position="611"/>
    </location>
</feature>
<reference evidence="13" key="1">
    <citation type="submission" date="2025-08" db="UniProtKB">
        <authorList>
            <consortium name="RefSeq"/>
        </authorList>
    </citation>
    <scope>IDENTIFICATION</scope>
    <source>
        <tissue evidence="13">Gonads</tissue>
    </source>
</reference>
<feature type="domain" description="C2H2-type" evidence="11">
    <location>
        <begin position="79"/>
        <end position="106"/>
    </location>
</feature>
<feature type="region of interest" description="Disordered" evidence="10">
    <location>
        <begin position="1462"/>
        <end position="1512"/>
    </location>
</feature>
<feature type="domain" description="C2H2-type" evidence="11">
    <location>
        <begin position="1344"/>
        <end position="1372"/>
    </location>
</feature>
<dbReference type="FunCoup" id="A0A6J2XUH3">
    <property type="interactions" value="160"/>
</dbReference>
<evidence type="ECO:0000256" key="7">
    <source>
        <dbReference type="ARBA" id="ARBA00023163"/>
    </source>
</evidence>
<evidence type="ECO:0000256" key="1">
    <source>
        <dbReference type="ARBA" id="ARBA00004123"/>
    </source>
</evidence>
<dbReference type="InterPro" id="IPR052795">
    <property type="entry name" value="RREB1"/>
</dbReference>
<accession>A0A6J2XUH3</accession>
<feature type="domain" description="C2H2-type" evidence="11">
    <location>
        <begin position="944"/>
        <end position="967"/>
    </location>
</feature>
<feature type="domain" description="C2H2-type" evidence="11">
    <location>
        <begin position="475"/>
        <end position="502"/>
    </location>
</feature>
<feature type="compositionally biased region" description="Polar residues" evidence="10">
    <location>
        <begin position="1136"/>
        <end position="1147"/>
    </location>
</feature>
<keyword evidence="2" id="KW-0479">Metal-binding</keyword>
<feature type="compositionally biased region" description="Polar residues" evidence="10">
    <location>
        <begin position="597"/>
        <end position="606"/>
    </location>
</feature>
<evidence type="ECO:0000256" key="4">
    <source>
        <dbReference type="ARBA" id="ARBA00022771"/>
    </source>
</evidence>
<evidence type="ECO:0000256" key="5">
    <source>
        <dbReference type="ARBA" id="ARBA00022833"/>
    </source>
</evidence>
<dbReference type="FunFam" id="3.30.160.60:FF:001289">
    <property type="entry name" value="Zinc finger protein 574"/>
    <property type="match status" value="1"/>
</dbReference>
<keyword evidence="5" id="KW-0862">Zinc</keyword>
<dbReference type="GO" id="GO:0005634">
    <property type="term" value="C:nucleus"/>
    <property type="evidence" value="ECO:0007669"/>
    <property type="project" value="UniProtKB-SubCell"/>
</dbReference>
<evidence type="ECO:0000256" key="2">
    <source>
        <dbReference type="ARBA" id="ARBA00022723"/>
    </source>
</evidence>
<feature type="region of interest" description="Disordered" evidence="10">
    <location>
        <begin position="966"/>
        <end position="989"/>
    </location>
</feature>
<organism evidence="12 13">
    <name type="scientific">Sitophilus oryzae</name>
    <name type="common">Rice weevil</name>
    <name type="synonym">Curculio oryzae</name>
    <dbReference type="NCBI Taxonomy" id="7048"/>
    <lineage>
        <taxon>Eukaryota</taxon>
        <taxon>Metazoa</taxon>
        <taxon>Ecdysozoa</taxon>
        <taxon>Arthropoda</taxon>
        <taxon>Hexapoda</taxon>
        <taxon>Insecta</taxon>
        <taxon>Pterygota</taxon>
        <taxon>Neoptera</taxon>
        <taxon>Endopterygota</taxon>
        <taxon>Coleoptera</taxon>
        <taxon>Polyphaga</taxon>
        <taxon>Cucujiformia</taxon>
        <taxon>Curculionidae</taxon>
        <taxon>Dryophthorinae</taxon>
        <taxon>Sitophilus</taxon>
    </lineage>
</organism>
<feature type="domain" description="C2H2-type" evidence="11">
    <location>
        <begin position="326"/>
        <end position="347"/>
    </location>
</feature>
<dbReference type="GO" id="GO:0001228">
    <property type="term" value="F:DNA-binding transcription activator activity, RNA polymerase II-specific"/>
    <property type="evidence" value="ECO:0007669"/>
    <property type="project" value="TreeGrafter"/>
</dbReference>
<dbReference type="Gene3D" id="3.30.160.60">
    <property type="entry name" value="Classic Zinc Finger"/>
    <property type="match status" value="10"/>
</dbReference>
<dbReference type="KEGG" id="soy:115881178"/>
<dbReference type="PANTHER" id="PTHR46451">
    <property type="entry name" value="RAS-RESPONSIVE ELEMENT-BINDING PROTEIN 1"/>
    <property type="match status" value="1"/>
</dbReference>
<dbReference type="FunFam" id="3.30.160.60:FF:001788">
    <property type="entry name" value="ras-responsive element-binding protein 1"/>
    <property type="match status" value="1"/>
</dbReference>
<dbReference type="InterPro" id="IPR036236">
    <property type="entry name" value="Znf_C2H2_sf"/>
</dbReference>
<sequence>MQGVVFMPENPQQGSPPPSTAIDPDMEDSFESNQLKKKTTSADLSTCQNDSGIFSATSNTTIDQSTNYDSDTPSVDRKFVCPICDKMLTTQHQFTLHIRSHNNETEDQDSDKGYTCKICHKVLSSSSSLDRHVLVHSGERPFHCKFCGDTFTTNGNMHRHMRTHSMKTDNNYESDGSTDSGASSKSIEYNNNKVDTKHPGKRKLEVIEEDSNKKRNINTDSDEIVHNFKCPLCERSDFDSITNLESHLEDNHPDYPIKCTICNQVFSNSNILAVHKSAVHAVNNSKQAVVGFPDLTFVDFSSKKFPYIARRECEINLHKAAGSLKFQCRKCGKAFPCSSSLEIHEKLCLDPPAGTNLSKNIVSEDEIRRSEFFSRLDLQDNSPEKHLPPVQTLKTTPSNKLREQLAKIDETKDLADFQSIWSNINVPQFQAKTKELKTPLSKPVDDIDHYNHEQEEESQDNFVLEFRKMKLRGEFPCRLCTAVFPNLRALKGHNRAHLNGNNNGTYYCNMCTHSSMDKAALIRHMRTHNGDRPYECAICNYAFTTKANCERHLRNRHLKTTREDVKKNIIYHPSEDPTNEDLNKLTLKEEIKKHQRPSSPIKQNDLSPEKLHCSTPKIPLKPELASFNLASKMANMPCIGDGRFLNGISPFFGNHFNVSSTLPNAIPQHSNNIPPAKIQVKPFEVLKDTNSSFETQSDDDYYEEEEDEPPMDVALDLSKKKMDEEEEKKRIEKDEEEPQDLTKKVPSVIPEAVASFKDMFEHPKVDPTALYASQVLNLYRNSLWSGIPFNPLFLQGVLPNMIQTPQELKERMQRLQLAGGSVISEELRNFQQNFQQNSIMQQRPPTLLSPTVGFNGFKPCPEQKPDIKHENNVLQVPPKKVEIAKPLTLNTDAVFTENTPKIHSPAQQLKPDLTQTQNSVKMVIKNGVLMPKQKQRRYRTERPFTCEHCSAKFTLRSNMERHIKQQHPQYWSQRQRTNVSQPGRKPQSMLLKPNYCEGISTPGYGLSQIGDFQESTDHHVSEKLKLALLAQQFQAKHSGQEIKKEDDEDCDLVIDENDKSEEPLLSPGSEYKKAQILEEKLRDNDRNVRNEEDLVPVSRLLDNASQQQFKEFFKRDSEEQEQGAGSEDDEEGLVASGSTSEENISGTDENRSESEAVTNAAPAKKKSAYSLAPNRVSCPYCSRKFPWTSSLRRHILTHTGQKPFKCSHCPLLFTTKSNCDRHLLRKHGNSATTIVTSEASSPNGVNYLMRNVPERPFKCSNCPSSTFSTYSNLKKHISCKHSTNAQGDDIKAQGYEAGSSEDEKVNQAESKNDWESQIAFSKFQVSNNLDPAQNSQVSNSDLPFKCHLCEGSFAERNEALEHIRDKHASEYDLLMSKNALDTGATTPDETLHHDEEDNEIRGKFPDYSNRKVICAWCMRRFWSAEDLRRHMRTHTGERPFSCDICRRRFTLKHSMLRHKKKHSTCNSFDQDTTHSDEDGGSAVSTSSAVKTEKDLGGRKAEKTDESDVQEGGDLISNLLGLRDRSIIDKVLNASPDDVAEMLGVKNGSKE</sequence>
<feature type="domain" description="C2H2-type" evidence="11">
    <location>
        <begin position="257"/>
        <end position="285"/>
    </location>
</feature>
<dbReference type="SUPFAM" id="SSF57667">
    <property type="entry name" value="beta-beta-alpha zinc fingers"/>
    <property type="match status" value="6"/>
</dbReference>
<feature type="compositionally biased region" description="Acidic residues" evidence="10">
    <location>
        <begin position="1118"/>
        <end position="1132"/>
    </location>
</feature>
<feature type="compositionally biased region" description="Basic and acidic residues" evidence="10">
    <location>
        <begin position="1490"/>
        <end position="1505"/>
    </location>
</feature>
<feature type="compositionally biased region" description="Basic and acidic residues" evidence="10">
    <location>
        <begin position="717"/>
        <end position="733"/>
    </location>
</feature>
<feature type="domain" description="C2H2-type" evidence="11">
    <location>
        <begin position="142"/>
        <end position="169"/>
    </location>
</feature>
<keyword evidence="7" id="KW-0804">Transcription</keyword>
<feature type="compositionally biased region" description="Polar residues" evidence="10">
    <location>
        <begin position="966"/>
        <end position="981"/>
    </location>
</feature>
<dbReference type="Proteomes" id="UP000504635">
    <property type="component" value="Unplaced"/>
</dbReference>
<proteinExistence type="predicted"/>
<evidence type="ECO:0000256" key="3">
    <source>
        <dbReference type="ARBA" id="ARBA00022737"/>
    </source>
</evidence>
<dbReference type="InterPro" id="IPR013087">
    <property type="entry name" value="Znf_C2H2_type"/>
</dbReference>
<name>A0A6J2XUH3_SITOR</name>
<dbReference type="GeneID" id="115881178"/>
<gene>
    <name evidence="13" type="primary">LOC115881178</name>
</gene>
<keyword evidence="6" id="KW-0805">Transcription regulation</keyword>
<evidence type="ECO:0000256" key="8">
    <source>
        <dbReference type="ARBA" id="ARBA00023242"/>
    </source>
</evidence>
<feature type="compositionally biased region" description="Polar residues" evidence="10">
    <location>
        <begin position="168"/>
        <end position="193"/>
    </location>
</feature>
<feature type="compositionally biased region" description="Acidic residues" evidence="10">
    <location>
        <begin position="696"/>
        <end position="710"/>
    </location>
</feature>
<dbReference type="GO" id="GO:0008270">
    <property type="term" value="F:zinc ion binding"/>
    <property type="evidence" value="ECO:0007669"/>
    <property type="project" value="UniProtKB-KW"/>
</dbReference>
<feature type="region of interest" description="Disordered" evidence="10">
    <location>
        <begin position="1"/>
        <end position="40"/>
    </location>
</feature>
<dbReference type="OrthoDB" id="6077919at2759"/>
<feature type="domain" description="C2H2-type" evidence="11">
    <location>
        <begin position="1440"/>
        <end position="1467"/>
    </location>
</feature>
<evidence type="ECO:0000256" key="6">
    <source>
        <dbReference type="ARBA" id="ARBA00023015"/>
    </source>
</evidence>
<dbReference type="PANTHER" id="PTHR46451:SF1">
    <property type="entry name" value="RAS-RESPONSIVE ELEMENT-BINDING PROTEIN 1"/>
    <property type="match status" value="1"/>
</dbReference>
<dbReference type="FunFam" id="3.30.160.60:FF:002095">
    <property type="entry name" value="ras-responsive element-binding protein 1"/>
    <property type="match status" value="1"/>
</dbReference>
<feature type="domain" description="C2H2-type" evidence="11">
    <location>
        <begin position="1176"/>
        <end position="1203"/>
    </location>
</feature>
<dbReference type="PROSITE" id="PS00028">
    <property type="entry name" value="ZINC_FINGER_C2H2_1"/>
    <property type="match status" value="12"/>
</dbReference>
<evidence type="ECO:0000256" key="10">
    <source>
        <dbReference type="SAM" id="MobiDB-lite"/>
    </source>
</evidence>
<keyword evidence="4 9" id="KW-0863">Zinc-finger</keyword>
<feature type="region of interest" description="Disordered" evidence="10">
    <location>
        <begin position="1113"/>
        <end position="1166"/>
    </location>
</feature>
<evidence type="ECO:0000259" key="11">
    <source>
        <dbReference type="PROSITE" id="PS50157"/>
    </source>
</evidence>
<dbReference type="InParanoid" id="A0A6J2XUH3"/>
<evidence type="ECO:0000256" key="9">
    <source>
        <dbReference type="PROSITE-ProRule" id="PRU00042"/>
    </source>
</evidence>
<dbReference type="GO" id="GO:0000978">
    <property type="term" value="F:RNA polymerase II cis-regulatory region sequence-specific DNA binding"/>
    <property type="evidence" value="ECO:0007669"/>
    <property type="project" value="TreeGrafter"/>
</dbReference>
<feature type="domain" description="C2H2-type" evidence="11">
    <location>
        <begin position="506"/>
        <end position="533"/>
    </location>
</feature>
<dbReference type="Pfam" id="PF13894">
    <property type="entry name" value="zf-C2H2_4"/>
    <property type="match status" value="1"/>
</dbReference>
<feature type="domain" description="C2H2-type" evidence="11">
    <location>
        <begin position="534"/>
        <end position="557"/>
    </location>
</feature>
<dbReference type="Pfam" id="PF00096">
    <property type="entry name" value="zf-C2H2"/>
    <property type="match status" value="3"/>
</dbReference>
<dbReference type="PROSITE" id="PS50157">
    <property type="entry name" value="ZINC_FINGER_C2H2_2"/>
    <property type="match status" value="13"/>
</dbReference>
<feature type="region of interest" description="Disordered" evidence="10">
    <location>
        <begin position="688"/>
        <end position="743"/>
    </location>
</feature>
<feature type="domain" description="C2H2-type" evidence="11">
    <location>
        <begin position="114"/>
        <end position="141"/>
    </location>
</feature>
<comment type="subcellular location">
    <subcellularLocation>
        <location evidence="1">Nucleus</location>
    </subcellularLocation>
</comment>
<feature type="domain" description="C2H2-type" evidence="11">
    <location>
        <begin position="1412"/>
        <end position="1439"/>
    </location>
</feature>
<evidence type="ECO:0000313" key="13">
    <source>
        <dbReference type="RefSeq" id="XP_030754430.1"/>
    </source>
</evidence>
<dbReference type="FunFam" id="3.30.160.60:FF:001782">
    <property type="entry name" value="Ras-responsive element-binding protein 1a"/>
    <property type="match status" value="1"/>
</dbReference>
<dbReference type="FunFam" id="3.30.160.60:FF:002512">
    <property type="entry name" value="Pebbled, isoform A"/>
    <property type="match status" value="1"/>
</dbReference>
<dbReference type="SMART" id="SM00355">
    <property type="entry name" value="ZnF_C2H2"/>
    <property type="match status" value="16"/>
</dbReference>
<keyword evidence="3" id="KW-0677">Repeat</keyword>
<protein>
    <submittedName>
        <fullName evidence="13">Uncharacterized protein LOC115881178</fullName>
    </submittedName>
</protein>
<keyword evidence="12" id="KW-1185">Reference proteome</keyword>
<dbReference type="CTD" id="31391"/>
<keyword evidence="8" id="KW-0539">Nucleus</keyword>